<evidence type="ECO:0000313" key="2">
    <source>
        <dbReference type="EMBL" id="MFC5134273.1"/>
    </source>
</evidence>
<protein>
    <submittedName>
        <fullName evidence="2">Pyridoxamine 5'-phosphate oxidase family protein</fullName>
    </submittedName>
</protein>
<dbReference type="SUPFAM" id="SSF50475">
    <property type="entry name" value="FMN-binding split barrel"/>
    <property type="match status" value="1"/>
</dbReference>
<dbReference type="Proteomes" id="UP001596145">
    <property type="component" value="Unassembled WGS sequence"/>
</dbReference>
<dbReference type="Gene3D" id="2.30.110.10">
    <property type="entry name" value="Electron Transport, Fmn-binding Protein, Chain A"/>
    <property type="match status" value="1"/>
</dbReference>
<feature type="compositionally biased region" description="Basic and acidic residues" evidence="1">
    <location>
        <begin position="171"/>
        <end position="197"/>
    </location>
</feature>
<gene>
    <name evidence="2" type="ORF">ACFPJA_06010</name>
</gene>
<evidence type="ECO:0000313" key="3">
    <source>
        <dbReference type="Proteomes" id="UP001596145"/>
    </source>
</evidence>
<name>A0ABD5QQ06_9EURY</name>
<dbReference type="PANTHER" id="PTHR34071">
    <property type="entry name" value="5-NITROIMIDAZOLE ANTIBIOTICS RESISTANCE PROTEIN, NIMA-FAMILY-RELATED PROTEIN-RELATED"/>
    <property type="match status" value="1"/>
</dbReference>
<proteinExistence type="predicted"/>
<organism evidence="2 3">
    <name type="scientific">Halorubrum glutamatedens</name>
    <dbReference type="NCBI Taxonomy" id="2707018"/>
    <lineage>
        <taxon>Archaea</taxon>
        <taxon>Methanobacteriati</taxon>
        <taxon>Methanobacteriota</taxon>
        <taxon>Stenosarchaea group</taxon>
        <taxon>Halobacteria</taxon>
        <taxon>Halobacteriales</taxon>
        <taxon>Haloferacaceae</taxon>
        <taxon>Halorubrum</taxon>
    </lineage>
</organism>
<dbReference type="RefSeq" id="WP_122105383.1">
    <property type="nucleotide sequence ID" value="NZ_JBHSKV010000008.1"/>
</dbReference>
<dbReference type="InterPro" id="IPR012349">
    <property type="entry name" value="Split_barrel_FMN-bd"/>
</dbReference>
<comment type="caution">
    <text evidence="2">The sequence shown here is derived from an EMBL/GenBank/DDBJ whole genome shotgun (WGS) entry which is preliminary data.</text>
</comment>
<feature type="region of interest" description="Disordered" evidence="1">
    <location>
        <begin position="168"/>
        <end position="197"/>
    </location>
</feature>
<dbReference type="PANTHER" id="PTHR34071:SF2">
    <property type="entry name" value="FLAVIN-NUCLEOTIDE-BINDING PROTEIN"/>
    <property type="match status" value="1"/>
</dbReference>
<dbReference type="Pfam" id="PF12900">
    <property type="entry name" value="Pyridox_ox_2"/>
    <property type="match status" value="1"/>
</dbReference>
<keyword evidence="3" id="KW-1185">Reference proteome</keyword>
<reference evidence="2 3" key="1">
    <citation type="journal article" date="2019" name="Int. J. Syst. Evol. Microbiol.">
        <title>The Global Catalogue of Microorganisms (GCM) 10K type strain sequencing project: providing services to taxonomists for standard genome sequencing and annotation.</title>
        <authorList>
            <consortium name="The Broad Institute Genomics Platform"/>
            <consortium name="The Broad Institute Genome Sequencing Center for Infectious Disease"/>
            <person name="Wu L."/>
            <person name="Ma J."/>
        </authorList>
    </citation>
    <scope>NUCLEOTIDE SEQUENCE [LARGE SCALE GENOMIC DNA]</scope>
    <source>
        <strain evidence="2 3">CGMCC 1.16026</strain>
    </source>
</reference>
<evidence type="ECO:0000256" key="1">
    <source>
        <dbReference type="SAM" id="MobiDB-lite"/>
    </source>
</evidence>
<dbReference type="InterPro" id="IPR024747">
    <property type="entry name" value="Pyridox_Oxase-rel"/>
</dbReference>
<dbReference type="EMBL" id="JBHSKV010000008">
    <property type="protein sequence ID" value="MFC5134273.1"/>
    <property type="molecule type" value="Genomic_DNA"/>
</dbReference>
<accession>A0ABD5QQ06</accession>
<sequence>MTERTPTDVSDDIRYGGKAIDDPAWIPEFLADQEAGVLGLVDDDTPHLVTQLFVYDPEAGAIYLHGAQAGRAHDLVEDGDEPNATFTTSEKGRYVPADEPVNFTVEYSSVVAYGTVDFVAERPEKRRVLQRFMGKFAPQLTPGEDYEEMATESIDRTAVYRLDVDSWSGKEGWKEPDHPDAYDLDGVERDDGGSDDD</sequence>
<dbReference type="AlphaFoldDB" id="A0ABD5QQ06"/>